<dbReference type="Proteomes" id="UP000266677">
    <property type="component" value="Unassembled WGS sequence"/>
</dbReference>
<proteinExistence type="predicted"/>
<evidence type="ECO:0000313" key="2">
    <source>
        <dbReference type="Proteomes" id="UP000266677"/>
    </source>
</evidence>
<organism evidence="1 2">
    <name type="scientific">Nocardia panacis</name>
    <dbReference type="NCBI Taxonomy" id="2340916"/>
    <lineage>
        <taxon>Bacteria</taxon>
        <taxon>Bacillati</taxon>
        <taxon>Actinomycetota</taxon>
        <taxon>Actinomycetes</taxon>
        <taxon>Mycobacteriales</taxon>
        <taxon>Nocardiaceae</taxon>
        <taxon>Nocardia</taxon>
    </lineage>
</organism>
<evidence type="ECO:0000313" key="1">
    <source>
        <dbReference type="EMBL" id="RJO76634.1"/>
    </source>
</evidence>
<reference evidence="1 2" key="1">
    <citation type="submission" date="2018-09" db="EMBL/GenBank/DDBJ databases">
        <title>YIM PH21274 draft genome.</title>
        <authorList>
            <person name="Miao C."/>
        </authorList>
    </citation>
    <scope>NUCLEOTIDE SEQUENCE [LARGE SCALE GENOMIC DNA]</scope>
    <source>
        <strain evidence="1 2">YIM PH 21724</strain>
    </source>
</reference>
<dbReference type="AlphaFoldDB" id="A0A3A4KJ26"/>
<name>A0A3A4KJ26_9NOCA</name>
<accession>A0A3A4KJ26</accession>
<dbReference type="EMBL" id="QZFU01000016">
    <property type="protein sequence ID" value="RJO76634.1"/>
    <property type="molecule type" value="Genomic_DNA"/>
</dbReference>
<sequence length="111" mass="11812">MEHSEDECRVTVDPAAPGLVTLLHLAAGEASARGNRQIDFADVFAALVSFANPPGWWPGNGTAPLTYAEFRKLGRAQLPDPAPEPAPVAEVSCEVRGPHADWLAARLNRAS</sequence>
<protein>
    <submittedName>
        <fullName evidence="1">Uncharacterized protein</fullName>
    </submittedName>
</protein>
<gene>
    <name evidence="1" type="ORF">D5S18_10175</name>
</gene>
<comment type="caution">
    <text evidence="1">The sequence shown here is derived from an EMBL/GenBank/DDBJ whole genome shotgun (WGS) entry which is preliminary data.</text>
</comment>
<keyword evidence="2" id="KW-1185">Reference proteome</keyword>